<evidence type="ECO:0000313" key="8">
    <source>
        <dbReference type="WBParaSite" id="TMUE_0000001064.1"/>
    </source>
</evidence>
<keyword evidence="4" id="KW-0539">Nucleus</keyword>
<feature type="repeat" description="WD" evidence="6">
    <location>
        <begin position="258"/>
        <end position="298"/>
    </location>
</feature>
<evidence type="ECO:0000256" key="1">
    <source>
        <dbReference type="ARBA" id="ARBA00004123"/>
    </source>
</evidence>
<evidence type="ECO:0000256" key="4">
    <source>
        <dbReference type="ARBA" id="ARBA00023242"/>
    </source>
</evidence>
<dbReference type="PANTHER" id="PTHR22846">
    <property type="entry name" value="WD40 REPEAT PROTEIN"/>
    <property type="match status" value="1"/>
</dbReference>
<dbReference type="InterPro" id="IPR036322">
    <property type="entry name" value="WD40_repeat_dom_sf"/>
</dbReference>
<dbReference type="WBParaSite" id="TMUE_2000009100.1">
    <property type="protein sequence ID" value="TMUE_2000009100.1"/>
    <property type="gene ID" value="WBGene00291597"/>
</dbReference>
<dbReference type="Gene3D" id="2.130.10.10">
    <property type="entry name" value="YVTN repeat-like/Quinoprotein amine dehydrogenase"/>
    <property type="match status" value="1"/>
</dbReference>
<reference evidence="8 9" key="3">
    <citation type="submission" date="2019-12" db="UniProtKB">
        <authorList>
            <consortium name="WormBaseParasite"/>
        </authorList>
    </citation>
    <scope>IDENTIFICATION</scope>
</reference>
<evidence type="ECO:0000313" key="9">
    <source>
        <dbReference type="WBParaSite" id="TMUE_2000009100.1"/>
    </source>
</evidence>
<keyword evidence="7" id="KW-1185">Reference proteome</keyword>
<sequence length="464" mass="50955">MEPIIFTASECERLLFWYLLHCGTHAEVCTLLSESNQTHDMSVHCSFGLILPVLLEAGRKWQNKLLSAAIGRDVNVPFSERPVQDLVGSDVGKEEASSDNGNSVCSMEVEPLYLLSCDERMVCQVRWDSEGQFIAAGCMDEGGRLWHLEDRQFTEWPLSPDCFVPDGSWKVLNDLENHRPQYVSLCWSNKGSKVAVGIPSGFVIVQNEDGRLCGSHGFHKGIILDVIFSPNDVYVLSVGEDSTCIVWNVVETQPLQRYTGHQEAVSCCIWKDNESFFTGGADGLIMLWHIDKPKPVQRLVEHSACVNCIAISGDGKLLASGSDDCTSHQESVLAIAWNPVSADSGDVLLASCSADSTVCLYDVINNKCSKCFAEHESQVCAIDFSHDGKLLASGDFRGMLYVWDVQTMAIVMTYDANSMDGGTITSVRWDNNSSRLAVGTERGKIAILPASYCPLEGNDLPGFL</sequence>
<reference evidence="7" key="2">
    <citation type="submission" date="2014-03" db="EMBL/GenBank/DDBJ databases">
        <title>The whipworm genome and dual-species transcriptomics of an intimate host-pathogen interaction.</title>
        <authorList>
            <person name="Foth B.J."/>
            <person name="Tsai I.J."/>
            <person name="Reid A.J."/>
            <person name="Bancroft A.J."/>
            <person name="Nichol S."/>
            <person name="Tracey A."/>
            <person name="Holroyd N."/>
            <person name="Cotton J.A."/>
            <person name="Stanley E.J."/>
            <person name="Zarowiecki M."/>
            <person name="Liu J.Z."/>
            <person name="Huckvale T."/>
            <person name="Cooper P.J."/>
            <person name="Grencis R.K."/>
            <person name="Berriman M."/>
        </authorList>
    </citation>
    <scope>NUCLEOTIDE SEQUENCE [LARGE SCALE GENOMIC DNA]</scope>
    <source>
        <strain evidence="7">Edinburgh</strain>
    </source>
</reference>
<keyword evidence="2 6" id="KW-0853">WD repeat</keyword>
<dbReference type="PANTHER" id="PTHR22846:SF2">
    <property type="entry name" value="F-BOX-LIKE_WD REPEAT-CONTAINING PROTEIN EBI"/>
    <property type="match status" value="1"/>
</dbReference>
<dbReference type="InterPro" id="IPR001680">
    <property type="entry name" value="WD40_rpt"/>
</dbReference>
<dbReference type="PROSITE" id="PS50082">
    <property type="entry name" value="WD_REPEATS_2"/>
    <property type="match status" value="3"/>
</dbReference>
<comment type="similarity">
    <text evidence="5">Belongs to the WD repeat EBI family.</text>
</comment>
<evidence type="ECO:0000256" key="2">
    <source>
        <dbReference type="ARBA" id="ARBA00022574"/>
    </source>
</evidence>
<dbReference type="GO" id="GO:0003714">
    <property type="term" value="F:transcription corepressor activity"/>
    <property type="evidence" value="ECO:0007669"/>
    <property type="project" value="InterPro"/>
</dbReference>
<dbReference type="WBParaSite" id="TMUE_0000001064.1">
    <property type="protein sequence ID" value="TMUE_0000001064.1"/>
    <property type="gene ID" value="WBGene00296979"/>
</dbReference>
<comment type="subcellular location">
    <subcellularLocation>
        <location evidence="1">Nucleus</location>
    </subcellularLocation>
</comment>
<organism evidence="7 8">
    <name type="scientific">Trichuris muris</name>
    <name type="common">Mouse whipworm</name>
    <dbReference type="NCBI Taxonomy" id="70415"/>
    <lineage>
        <taxon>Eukaryota</taxon>
        <taxon>Metazoa</taxon>
        <taxon>Ecdysozoa</taxon>
        <taxon>Nematoda</taxon>
        <taxon>Enoplea</taxon>
        <taxon>Dorylaimia</taxon>
        <taxon>Trichinellida</taxon>
        <taxon>Trichuridae</taxon>
        <taxon>Trichuris</taxon>
    </lineage>
</organism>
<dbReference type="PROSITE" id="PS00678">
    <property type="entry name" value="WD_REPEATS_1"/>
    <property type="match status" value="1"/>
</dbReference>
<reference evidence="7" key="1">
    <citation type="submission" date="2013-11" db="EMBL/GenBank/DDBJ databases">
        <authorList>
            <person name="Aslett M."/>
        </authorList>
    </citation>
    <scope>NUCLEOTIDE SEQUENCE [LARGE SCALE GENOMIC DNA]</scope>
    <source>
        <strain evidence="7">Edinburgh</strain>
    </source>
</reference>
<dbReference type="PROSITE" id="PS50294">
    <property type="entry name" value="WD_REPEATS_REGION"/>
    <property type="match status" value="1"/>
</dbReference>
<keyword evidence="3" id="KW-0677">Repeat</keyword>
<dbReference type="InterPro" id="IPR045183">
    <property type="entry name" value="Ebi-like"/>
</dbReference>
<dbReference type="SUPFAM" id="SSF50978">
    <property type="entry name" value="WD40 repeat-like"/>
    <property type="match status" value="1"/>
</dbReference>
<dbReference type="STRING" id="70415.A0A5S6Q1N7"/>
<dbReference type="GO" id="GO:0006357">
    <property type="term" value="P:regulation of transcription by RNA polymerase II"/>
    <property type="evidence" value="ECO:0007669"/>
    <property type="project" value="TreeGrafter"/>
</dbReference>
<dbReference type="SMART" id="SM00320">
    <property type="entry name" value="WD40"/>
    <property type="match status" value="8"/>
</dbReference>
<dbReference type="CDD" id="cd00200">
    <property type="entry name" value="WD40"/>
    <property type="match status" value="1"/>
</dbReference>
<evidence type="ECO:0000313" key="7">
    <source>
        <dbReference type="Proteomes" id="UP000046395"/>
    </source>
</evidence>
<evidence type="ECO:0000256" key="5">
    <source>
        <dbReference type="ARBA" id="ARBA00025741"/>
    </source>
</evidence>
<protein>
    <submittedName>
        <fullName evidence="8 9">Translation initiation factor beta propellor-like domain-containing protein</fullName>
    </submittedName>
</protein>
<evidence type="ECO:0000256" key="6">
    <source>
        <dbReference type="PROSITE-ProRule" id="PRU00221"/>
    </source>
</evidence>
<evidence type="ECO:0000256" key="3">
    <source>
        <dbReference type="ARBA" id="ARBA00022737"/>
    </source>
</evidence>
<dbReference type="AlphaFoldDB" id="A0A5S6Q1N7"/>
<feature type="repeat" description="WD" evidence="6">
    <location>
        <begin position="372"/>
        <end position="413"/>
    </location>
</feature>
<proteinExistence type="inferred from homology"/>
<name>A0A5S6Q1N7_TRIMR</name>
<accession>A0A5S6Q1N7</accession>
<dbReference type="Pfam" id="PF00400">
    <property type="entry name" value="WD40"/>
    <property type="match status" value="5"/>
</dbReference>
<dbReference type="GO" id="GO:0000118">
    <property type="term" value="C:histone deacetylase complex"/>
    <property type="evidence" value="ECO:0007669"/>
    <property type="project" value="TreeGrafter"/>
</dbReference>
<dbReference type="Proteomes" id="UP000046395">
    <property type="component" value="Unassembled WGS sequence"/>
</dbReference>
<dbReference type="InterPro" id="IPR019775">
    <property type="entry name" value="WD40_repeat_CS"/>
</dbReference>
<feature type="repeat" description="WD" evidence="6">
    <location>
        <begin position="216"/>
        <end position="257"/>
    </location>
</feature>
<dbReference type="InterPro" id="IPR015943">
    <property type="entry name" value="WD40/YVTN_repeat-like_dom_sf"/>
</dbReference>